<accession>A0AAD4KER0</accession>
<reference evidence="3" key="1">
    <citation type="submission" date="2021-12" db="EMBL/GenBank/DDBJ databases">
        <title>Convergent genome expansion in fungi linked to evolution of root-endophyte symbiosis.</title>
        <authorList>
            <consortium name="DOE Joint Genome Institute"/>
            <person name="Ke Y.-H."/>
            <person name="Bonito G."/>
            <person name="Liao H.-L."/>
            <person name="Looney B."/>
            <person name="Rojas-Flechas A."/>
            <person name="Nash J."/>
            <person name="Hameed K."/>
            <person name="Schadt C."/>
            <person name="Martin F."/>
            <person name="Crous P.W."/>
            <person name="Miettinen O."/>
            <person name="Magnuson J.K."/>
            <person name="Labbe J."/>
            <person name="Jacobson D."/>
            <person name="Doktycz M.J."/>
            <person name="Veneault-Fourrey C."/>
            <person name="Kuo A."/>
            <person name="Mondo S."/>
            <person name="Calhoun S."/>
            <person name="Riley R."/>
            <person name="Ohm R."/>
            <person name="LaButti K."/>
            <person name="Andreopoulos B."/>
            <person name="Pangilinan J."/>
            <person name="Nolan M."/>
            <person name="Tritt A."/>
            <person name="Clum A."/>
            <person name="Lipzen A."/>
            <person name="Daum C."/>
            <person name="Barry K."/>
            <person name="Grigoriev I.V."/>
            <person name="Vilgalys R."/>
        </authorList>
    </citation>
    <scope>NUCLEOTIDE SEQUENCE</scope>
    <source>
        <strain evidence="3">PMI_201</strain>
    </source>
</reference>
<feature type="compositionally biased region" description="Basic residues" evidence="1">
    <location>
        <begin position="139"/>
        <end position="156"/>
    </location>
</feature>
<dbReference type="PANTHER" id="PTHR37014">
    <property type="entry name" value="EXPRESSION LETHALITY PROTEIN HEL10, PUTATIVE (AFU_ORTHOLOGUE AFUA_1G06580)-RELATED"/>
    <property type="match status" value="1"/>
</dbReference>
<feature type="region of interest" description="Disordered" evidence="1">
    <location>
        <begin position="137"/>
        <end position="163"/>
    </location>
</feature>
<evidence type="ECO:0000313" key="3">
    <source>
        <dbReference type="EMBL" id="KAH8689098.1"/>
    </source>
</evidence>
<gene>
    <name evidence="3" type="ORF">BGW36DRAFT_433863</name>
</gene>
<dbReference type="Proteomes" id="UP001201262">
    <property type="component" value="Unassembled WGS sequence"/>
</dbReference>
<evidence type="ECO:0000259" key="2">
    <source>
        <dbReference type="Pfam" id="PF05433"/>
    </source>
</evidence>
<feature type="region of interest" description="Disordered" evidence="1">
    <location>
        <begin position="1"/>
        <end position="99"/>
    </location>
</feature>
<dbReference type="Pfam" id="PF05433">
    <property type="entry name" value="Rick_17kDa_Anti"/>
    <property type="match status" value="1"/>
</dbReference>
<feature type="domain" description="Glycine zipper 2TM" evidence="2">
    <location>
        <begin position="94"/>
        <end position="134"/>
    </location>
</feature>
<proteinExistence type="predicted"/>
<dbReference type="GeneID" id="70251617"/>
<dbReference type="GO" id="GO:0019867">
    <property type="term" value="C:outer membrane"/>
    <property type="evidence" value="ECO:0007669"/>
    <property type="project" value="InterPro"/>
</dbReference>
<organism evidence="3 4">
    <name type="scientific">Talaromyces proteolyticus</name>
    <dbReference type="NCBI Taxonomy" id="1131652"/>
    <lineage>
        <taxon>Eukaryota</taxon>
        <taxon>Fungi</taxon>
        <taxon>Dikarya</taxon>
        <taxon>Ascomycota</taxon>
        <taxon>Pezizomycotina</taxon>
        <taxon>Eurotiomycetes</taxon>
        <taxon>Eurotiomycetidae</taxon>
        <taxon>Eurotiales</taxon>
        <taxon>Trichocomaceae</taxon>
        <taxon>Talaromyces</taxon>
        <taxon>Talaromyces sect. Bacilispori</taxon>
    </lineage>
</organism>
<keyword evidence="4" id="KW-1185">Reference proteome</keyword>
<dbReference type="EMBL" id="JAJTJA010000016">
    <property type="protein sequence ID" value="KAH8689098.1"/>
    <property type="molecule type" value="Genomic_DNA"/>
</dbReference>
<evidence type="ECO:0000256" key="1">
    <source>
        <dbReference type="SAM" id="MobiDB-lite"/>
    </source>
</evidence>
<feature type="compositionally biased region" description="Polar residues" evidence="1">
    <location>
        <begin position="1"/>
        <end position="25"/>
    </location>
</feature>
<comment type="caution">
    <text evidence="3">The sequence shown here is derived from an EMBL/GenBank/DDBJ whole genome shotgun (WGS) entry which is preliminary data.</text>
</comment>
<dbReference type="InterPro" id="IPR008816">
    <property type="entry name" value="Gly_zipper_2TM_dom"/>
</dbReference>
<dbReference type="PANTHER" id="PTHR37014:SF10">
    <property type="entry name" value="RICH PROTEIN MS8, PUTATIVE (AFU_ORTHOLOGUE AFUA_7G05650)-RELATED"/>
    <property type="match status" value="1"/>
</dbReference>
<evidence type="ECO:0000313" key="4">
    <source>
        <dbReference type="Proteomes" id="UP001201262"/>
    </source>
</evidence>
<dbReference type="RefSeq" id="XP_046065524.1">
    <property type="nucleotide sequence ID" value="XM_046221330.1"/>
</dbReference>
<sequence>MSNREYYQSTGPEGQWYQENPQRSNDFPGIQKDEVEKNLQSSYSNQEDFRQQEQQQHQWQPTQGQNMPYTQPQSVDYKREPEMSQPDGERGLGATILGAAGGGMAGHHFGKESGHGTLGTIGGGVVGALLANAAEHALKDKHHGGGRHDRTRHRLEKKLERLG</sequence>
<protein>
    <recommendedName>
        <fullName evidence="2">Glycine zipper 2TM domain-containing protein</fullName>
    </recommendedName>
</protein>
<name>A0AAD4KER0_9EURO</name>
<dbReference type="AlphaFoldDB" id="A0AAD4KER0"/>
<feature type="compositionally biased region" description="Low complexity" evidence="1">
    <location>
        <begin position="52"/>
        <end position="65"/>
    </location>
</feature>
<feature type="compositionally biased region" description="Basic and acidic residues" evidence="1">
    <location>
        <begin position="76"/>
        <end position="90"/>
    </location>
</feature>